<dbReference type="InterPro" id="IPR005119">
    <property type="entry name" value="LysR_subst-bd"/>
</dbReference>
<evidence type="ECO:0000313" key="7">
    <source>
        <dbReference type="Proteomes" id="UP000014672"/>
    </source>
</evidence>
<dbReference type="Gene3D" id="3.40.190.10">
    <property type="entry name" value="Periplasmic binding protein-like II"/>
    <property type="match status" value="2"/>
</dbReference>
<dbReference type="KEGG" id="hpaz:K756_12080"/>
<comment type="similarity">
    <text evidence="1">Belongs to the LysR transcriptional regulatory family.</text>
</comment>
<proteinExistence type="inferred from homology"/>
<dbReference type="PANTHER" id="PTHR30118:SF15">
    <property type="entry name" value="TRANSCRIPTIONAL REGULATORY PROTEIN"/>
    <property type="match status" value="1"/>
</dbReference>
<feature type="domain" description="LysR substrate-binding" evidence="5">
    <location>
        <begin position="2"/>
        <end position="120"/>
    </location>
</feature>
<evidence type="ECO:0000256" key="2">
    <source>
        <dbReference type="ARBA" id="ARBA00023015"/>
    </source>
</evidence>
<reference evidence="6 7" key="1">
    <citation type="journal article" date="2013" name="PLoS ONE">
        <title>Complete Genome Analysis of a Haemophilus parasuis Serovar 12 Strain from China.</title>
        <authorList>
            <person name="Li Y."/>
            <person name="Kwok A.H."/>
            <person name="Jiang J."/>
            <person name="Zou Y."/>
            <person name="Zheng F."/>
            <person name="Chen P."/>
            <person name="Hou C."/>
            <person name="Leung F.C."/>
            <person name="Jiang P."/>
        </authorList>
    </citation>
    <scope>NUCLEOTIDE SEQUENCE [LARGE SCALE GENOMIC DNA]</scope>
    <source>
        <strain evidence="6 7">ZJ0906</strain>
    </source>
</reference>
<protein>
    <submittedName>
        <fullName evidence="6">LysR family transcriptional regulator protein</fullName>
    </submittedName>
</protein>
<keyword evidence="3" id="KW-0238">DNA-binding</keyword>
<dbReference type="Pfam" id="PF03466">
    <property type="entry name" value="LysR_substrate"/>
    <property type="match status" value="1"/>
</dbReference>
<evidence type="ECO:0000259" key="5">
    <source>
        <dbReference type="Pfam" id="PF03466"/>
    </source>
</evidence>
<dbReference type="AlphaFoldDB" id="A0A806J6Y6"/>
<gene>
    <name evidence="6" type="ORF">K756_12080</name>
</gene>
<sequence>MREQHPILQQKWTLDSFCSLNFVLVSLFSDSFVGVTDRALEKIGSSRNVVLSVQSFVIVPELLRQSDLAAVVPYHLVQNAHGIITKEIPFEVEGYDKVMTWHERTQHDPVQKWLREVMLQLEG</sequence>
<dbReference type="GO" id="GO:0006355">
    <property type="term" value="P:regulation of DNA-templated transcription"/>
    <property type="evidence" value="ECO:0007669"/>
    <property type="project" value="TreeGrafter"/>
</dbReference>
<evidence type="ECO:0000256" key="3">
    <source>
        <dbReference type="ARBA" id="ARBA00023125"/>
    </source>
</evidence>
<keyword evidence="4" id="KW-0804">Transcription</keyword>
<dbReference type="PANTHER" id="PTHR30118">
    <property type="entry name" value="HTH-TYPE TRANSCRIPTIONAL REGULATOR LEUO-RELATED"/>
    <property type="match status" value="1"/>
</dbReference>
<evidence type="ECO:0000256" key="1">
    <source>
        <dbReference type="ARBA" id="ARBA00009437"/>
    </source>
</evidence>
<organism evidence="6 7">
    <name type="scientific">Glaesserella parasuis ZJ0906</name>
    <dbReference type="NCBI Taxonomy" id="1322346"/>
    <lineage>
        <taxon>Bacteria</taxon>
        <taxon>Pseudomonadati</taxon>
        <taxon>Pseudomonadota</taxon>
        <taxon>Gammaproteobacteria</taxon>
        <taxon>Pasteurellales</taxon>
        <taxon>Pasteurellaceae</taxon>
        <taxon>Glaesserella</taxon>
    </lineage>
</organism>
<dbReference type="EMBL" id="CP005384">
    <property type="protein sequence ID" value="AGO17493.1"/>
    <property type="molecule type" value="Genomic_DNA"/>
</dbReference>
<dbReference type="SUPFAM" id="SSF53850">
    <property type="entry name" value="Periplasmic binding protein-like II"/>
    <property type="match status" value="1"/>
</dbReference>
<keyword evidence="2" id="KW-0805">Transcription regulation</keyword>
<dbReference type="GO" id="GO:0003677">
    <property type="term" value="F:DNA binding"/>
    <property type="evidence" value="ECO:0007669"/>
    <property type="project" value="UniProtKB-KW"/>
</dbReference>
<accession>A0A806J6Y6</accession>
<name>A0A806J6Y6_GLAPU</name>
<dbReference type="InterPro" id="IPR050389">
    <property type="entry name" value="LysR-type_TF"/>
</dbReference>
<evidence type="ECO:0000256" key="4">
    <source>
        <dbReference type="ARBA" id="ARBA00023163"/>
    </source>
</evidence>
<dbReference type="Proteomes" id="UP000014672">
    <property type="component" value="Chromosome"/>
</dbReference>
<evidence type="ECO:0000313" key="6">
    <source>
        <dbReference type="EMBL" id="AGO17493.1"/>
    </source>
</evidence>